<dbReference type="CDD" id="cd09272">
    <property type="entry name" value="RNase_HI_RT_Ty1"/>
    <property type="match status" value="1"/>
</dbReference>
<dbReference type="OrthoDB" id="1304329at2759"/>
<name>A0A8T3A5R3_DENNO</name>
<comment type="caution">
    <text evidence="2">The sequence shown here is derived from an EMBL/GenBank/DDBJ whole genome shotgun (WGS) entry which is preliminary data.</text>
</comment>
<dbReference type="PANTHER" id="PTHR11439">
    <property type="entry name" value="GAG-POL-RELATED RETROTRANSPOSON"/>
    <property type="match status" value="1"/>
</dbReference>
<sequence>MVQKFMNFLLTRGFGFSRSDPSLLIFSKNQVHIFLLIYVDDILVTGNDTDSIRSLLHDLNSHCLKQLGEISLFLGIQVQQTSNDYFLNQEHYPTKLIQEAGFAHCKALPTPMAPASSHQSDNTNPYHDPSLYRHLAGSLQYLYITRLDIAFATNRACQRMHQPTIHDFENLKRILWYIKGILSHDLPITPGDFQLCTYTDANWASDTSDRKSITGHCTFMGPNLISWSEKKQVTIAKSSTEAEYRALSASTSEVLWLRRLFVELNLPQNSATNIYCDNISTIAIAKNPVFHARTKHIKIDYQFICQHIFTGNIHIQHIPSQDQIADIFTKPFSITQFTHLRSKLTIRKPNDQFEGG</sequence>
<dbReference type="PANTHER" id="PTHR11439:SF455">
    <property type="entry name" value="RLK (RECEPTOR-LIKE PROTEIN KINASE) 8, PUTATIVE-RELATED"/>
    <property type="match status" value="1"/>
</dbReference>
<feature type="domain" description="Reverse transcriptase Ty1/copia-type" evidence="1">
    <location>
        <begin position="14"/>
        <end position="113"/>
    </location>
</feature>
<dbReference type="SUPFAM" id="SSF56672">
    <property type="entry name" value="DNA/RNA polymerases"/>
    <property type="match status" value="1"/>
</dbReference>
<dbReference type="Proteomes" id="UP000829196">
    <property type="component" value="Unassembled WGS sequence"/>
</dbReference>
<organism evidence="2 3">
    <name type="scientific">Dendrobium nobile</name>
    <name type="common">Orchid</name>
    <dbReference type="NCBI Taxonomy" id="94219"/>
    <lineage>
        <taxon>Eukaryota</taxon>
        <taxon>Viridiplantae</taxon>
        <taxon>Streptophyta</taxon>
        <taxon>Embryophyta</taxon>
        <taxon>Tracheophyta</taxon>
        <taxon>Spermatophyta</taxon>
        <taxon>Magnoliopsida</taxon>
        <taxon>Liliopsida</taxon>
        <taxon>Asparagales</taxon>
        <taxon>Orchidaceae</taxon>
        <taxon>Epidendroideae</taxon>
        <taxon>Malaxideae</taxon>
        <taxon>Dendrobiinae</taxon>
        <taxon>Dendrobium</taxon>
    </lineage>
</organism>
<evidence type="ECO:0000313" key="2">
    <source>
        <dbReference type="EMBL" id="KAI0491413.1"/>
    </source>
</evidence>
<dbReference type="Pfam" id="PF07727">
    <property type="entry name" value="RVT_2"/>
    <property type="match status" value="1"/>
</dbReference>
<dbReference type="InterPro" id="IPR043502">
    <property type="entry name" value="DNA/RNA_pol_sf"/>
</dbReference>
<evidence type="ECO:0000313" key="3">
    <source>
        <dbReference type="Proteomes" id="UP000829196"/>
    </source>
</evidence>
<reference evidence="2" key="1">
    <citation type="journal article" date="2022" name="Front. Genet.">
        <title>Chromosome-Scale Assembly of the Dendrobium nobile Genome Provides Insights Into the Molecular Mechanism of the Biosynthesis of the Medicinal Active Ingredient of Dendrobium.</title>
        <authorList>
            <person name="Xu Q."/>
            <person name="Niu S.-C."/>
            <person name="Li K.-L."/>
            <person name="Zheng P.-J."/>
            <person name="Zhang X.-J."/>
            <person name="Jia Y."/>
            <person name="Liu Y."/>
            <person name="Niu Y.-X."/>
            <person name="Yu L.-H."/>
            <person name="Chen D.-F."/>
            <person name="Zhang G.-Q."/>
        </authorList>
    </citation>
    <scope>NUCLEOTIDE SEQUENCE</scope>
    <source>
        <tissue evidence="2">Leaf</tissue>
    </source>
</reference>
<accession>A0A8T3A5R3</accession>
<keyword evidence="3" id="KW-1185">Reference proteome</keyword>
<dbReference type="EMBL" id="JAGYWB010000018">
    <property type="protein sequence ID" value="KAI0491413.1"/>
    <property type="molecule type" value="Genomic_DNA"/>
</dbReference>
<dbReference type="AlphaFoldDB" id="A0A8T3A5R3"/>
<protein>
    <recommendedName>
        <fullName evidence="1">Reverse transcriptase Ty1/copia-type domain-containing protein</fullName>
    </recommendedName>
</protein>
<proteinExistence type="predicted"/>
<dbReference type="InterPro" id="IPR013103">
    <property type="entry name" value="RVT_2"/>
</dbReference>
<evidence type="ECO:0000259" key="1">
    <source>
        <dbReference type="Pfam" id="PF07727"/>
    </source>
</evidence>
<gene>
    <name evidence="2" type="ORF">KFK09_025673</name>
</gene>